<evidence type="ECO:0000256" key="1">
    <source>
        <dbReference type="ARBA" id="ARBA00004651"/>
    </source>
</evidence>
<dbReference type="Pfam" id="PF12704">
    <property type="entry name" value="MacB_PCD"/>
    <property type="match status" value="2"/>
</dbReference>
<feature type="domain" description="ABC3 transporter permease C-terminal" evidence="7">
    <location>
        <begin position="288"/>
        <end position="390"/>
    </location>
</feature>
<dbReference type="PANTHER" id="PTHR30572">
    <property type="entry name" value="MEMBRANE COMPONENT OF TRANSPORTER-RELATED"/>
    <property type="match status" value="1"/>
</dbReference>
<keyword evidence="5 6" id="KW-0472">Membrane</keyword>
<evidence type="ECO:0000313" key="10">
    <source>
        <dbReference type="Proteomes" id="UP001597510"/>
    </source>
</evidence>
<evidence type="ECO:0000256" key="6">
    <source>
        <dbReference type="SAM" id="Phobius"/>
    </source>
</evidence>
<comment type="subcellular location">
    <subcellularLocation>
        <location evidence="1">Cell membrane</location>
        <topology evidence="1">Multi-pass membrane protein</topology>
    </subcellularLocation>
</comment>
<feature type="transmembrane region" description="Helical" evidence="6">
    <location>
        <begin position="665"/>
        <end position="687"/>
    </location>
</feature>
<feature type="domain" description="MacB-like periplasmic core" evidence="8">
    <location>
        <begin position="20"/>
        <end position="238"/>
    </location>
</feature>
<dbReference type="EMBL" id="JBHULC010000001">
    <property type="protein sequence ID" value="MFD2519351.1"/>
    <property type="molecule type" value="Genomic_DNA"/>
</dbReference>
<accession>A0ABW5J2Q0</accession>
<reference evidence="10" key="1">
    <citation type="journal article" date="2019" name="Int. J. Syst. Evol. Microbiol.">
        <title>The Global Catalogue of Microorganisms (GCM) 10K type strain sequencing project: providing services to taxonomists for standard genome sequencing and annotation.</title>
        <authorList>
            <consortium name="The Broad Institute Genomics Platform"/>
            <consortium name="The Broad Institute Genome Sequencing Center for Infectious Disease"/>
            <person name="Wu L."/>
            <person name="Ma J."/>
        </authorList>
    </citation>
    <scope>NUCLEOTIDE SEQUENCE [LARGE SCALE GENOMIC DNA]</scope>
    <source>
        <strain evidence="10">KCTC 52344</strain>
    </source>
</reference>
<evidence type="ECO:0000313" key="9">
    <source>
        <dbReference type="EMBL" id="MFD2519351.1"/>
    </source>
</evidence>
<dbReference type="InterPro" id="IPR003838">
    <property type="entry name" value="ABC3_permease_C"/>
</dbReference>
<dbReference type="Proteomes" id="UP001597510">
    <property type="component" value="Unassembled WGS sequence"/>
</dbReference>
<keyword evidence="10" id="KW-1185">Reference proteome</keyword>
<feature type="transmembrane region" description="Helical" evidence="6">
    <location>
        <begin position="720"/>
        <end position="745"/>
    </location>
</feature>
<dbReference type="Pfam" id="PF02687">
    <property type="entry name" value="FtsX"/>
    <property type="match status" value="2"/>
</dbReference>
<organism evidence="9 10">
    <name type="scientific">Emticicia soli</name>
    <dbReference type="NCBI Taxonomy" id="2027878"/>
    <lineage>
        <taxon>Bacteria</taxon>
        <taxon>Pseudomonadati</taxon>
        <taxon>Bacteroidota</taxon>
        <taxon>Cytophagia</taxon>
        <taxon>Cytophagales</taxon>
        <taxon>Leadbetterellaceae</taxon>
        <taxon>Emticicia</taxon>
    </lineage>
</organism>
<feature type="transmembrane region" description="Helical" evidence="6">
    <location>
        <begin position="21"/>
        <end position="41"/>
    </location>
</feature>
<name>A0ABW5J2Q0_9BACT</name>
<dbReference type="InterPro" id="IPR050250">
    <property type="entry name" value="Macrolide_Exporter_MacB"/>
</dbReference>
<evidence type="ECO:0000259" key="7">
    <source>
        <dbReference type="Pfam" id="PF02687"/>
    </source>
</evidence>
<keyword evidence="4 6" id="KW-1133">Transmembrane helix</keyword>
<evidence type="ECO:0000259" key="8">
    <source>
        <dbReference type="Pfam" id="PF12704"/>
    </source>
</evidence>
<keyword evidence="3 6" id="KW-0812">Transmembrane</keyword>
<evidence type="ECO:0000256" key="4">
    <source>
        <dbReference type="ARBA" id="ARBA00022989"/>
    </source>
</evidence>
<feature type="domain" description="ABC3 transporter permease C-terminal" evidence="7">
    <location>
        <begin position="670"/>
        <end position="781"/>
    </location>
</feature>
<feature type="transmembrane region" description="Helical" evidence="6">
    <location>
        <begin position="330"/>
        <end position="353"/>
    </location>
</feature>
<feature type="transmembrane region" description="Helical" evidence="6">
    <location>
        <begin position="284"/>
        <end position="303"/>
    </location>
</feature>
<evidence type="ECO:0000256" key="5">
    <source>
        <dbReference type="ARBA" id="ARBA00023136"/>
    </source>
</evidence>
<feature type="domain" description="MacB-like periplasmic core" evidence="8">
    <location>
        <begin position="462"/>
        <end position="632"/>
    </location>
</feature>
<feature type="transmembrane region" description="Helical" evidence="6">
    <location>
        <begin position="373"/>
        <end position="393"/>
    </location>
</feature>
<dbReference type="PANTHER" id="PTHR30572:SF18">
    <property type="entry name" value="ABC-TYPE MACROLIDE FAMILY EXPORT SYSTEM PERMEASE COMPONENT 2"/>
    <property type="match status" value="1"/>
</dbReference>
<protein>
    <submittedName>
        <fullName evidence="9">ABC transporter permease</fullName>
    </submittedName>
</protein>
<sequence length="788" mass="88845">MLQNYFKIALRGLWKNKLFSFINIVGLGLAMTFGLIALLQVQNVFEYDNFHPYPERTYRILTDFKDENGRETAYASSPFLLADKLKDDYGFVEKSARVIRFFSGEMNNRMKTIRMNGIYVDPTFFDIFAFPLEKGTYPVAPNTVVLNHETAEKFFGTTDPVGKTITHNDYGVFTITGVLKPYKYRGTHFRSDLMVSMATFTNLNKDKQDLKNWTKYDTYTFVLLNKNTEPATLDRALATIATQNKKDTGFGKTSHEYRRQALKDISPAFEHLEKNAYVESVADLSVNFIMALVIIVLAGFNYTNLTLARSLSRGKEVGVRKVSGAVRKQLVGQFLIEAVVLAFFALLIAYTSFTLIKQYVHVSWMVWEVENKMLMWAIFAGFALITGIIAGVFPARILSGFQPAQVLKGELGPSSFGKISLRKSLIVIQFVVTLVYMALNVSMYSQFEYMATENQNFNRKNILNITLADSDYKLLRNEISRLSGVESIGVTSNVFGNGASQYAIKAKRTDENLATNYFSVDNRFVDNMQLSFVAGKNLPDATVDSSGNFVLLNEKAVTLLHLGSPQEAIGKMVFLNNVTQALVSGVVKDFCFDNYQFKVKPLVLQYNPEHFNILTIKTNASVNEASLVAAIDKIWKRYHPYDAIVYSWYQQELYERYFPGEDMHFAGLTTVVGFIIAIMGLLGMVTYSTEKRTKEIGIRKVLGASATEVVRLLSWSFLKLLFISALIAFPLAYGGSWFVLNFFAFNPGLNVVLLLASFGTIFLIALFTIGFKTYQASLMNPVKTLKTE</sequence>
<dbReference type="InterPro" id="IPR025857">
    <property type="entry name" value="MacB_PCD"/>
</dbReference>
<feature type="transmembrane region" description="Helical" evidence="6">
    <location>
        <begin position="425"/>
        <end position="444"/>
    </location>
</feature>
<keyword evidence="2" id="KW-1003">Cell membrane</keyword>
<gene>
    <name evidence="9" type="ORF">ACFSR2_00540</name>
</gene>
<proteinExistence type="predicted"/>
<dbReference type="RefSeq" id="WP_340238135.1">
    <property type="nucleotide sequence ID" value="NZ_JBBEWC010000009.1"/>
</dbReference>
<evidence type="ECO:0000256" key="2">
    <source>
        <dbReference type="ARBA" id="ARBA00022475"/>
    </source>
</evidence>
<comment type="caution">
    <text evidence="9">The sequence shown here is derived from an EMBL/GenBank/DDBJ whole genome shotgun (WGS) entry which is preliminary data.</text>
</comment>
<feature type="transmembrane region" description="Helical" evidence="6">
    <location>
        <begin position="751"/>
        <end position="771"/>
    </location>
</feature>
<evidence type="ECO:0000256" key="3">
    <source>
        <dbReference type="ARBA" id="ARBA00022692"/>
    </source>
</evidence>